<dbReference type="Gene3D" id="3.40.50.2000">
    <property type="entry name" value="Glycogen Phosphorylase B"/>
    <property type="match status" value="2"/>
</dbReference>
<accession>A0A1X7GQ22</accession>
<gene>
    <name evidence="3" type="ORF">SAMN02982989_4234</name>
</gene>
<dbReference type="InterPro" id="IPR001296">
    <property type="entry name" value="Glyco_trans_1"/>
</dbReference>
<keyword evidence="4" id="KW-1185">Reference proteome</keyword>
<dbReference type="STRING" id="464029.SAMN02982989_4234"/>
<dbReference type="OrthoDB" id="7847955at2"/>
<name>A0A1X7GQ22_9HYPH</name>
<evidence type="ECO:0000313" key="4">
    <source>
        <dbReference type="Proteomes" id="UP000192903"/>
    </source>
</evidence>
<evidence type="ECO:0000259" key="2">
    <source>
        <dbReference type="Pfam" id="PF13439"/>
    </source>
</evidence>
<dbReference type="CDD" id="cd03801">
    <property type="entry name" value="GT4_PimA-like"/>
    <property type="match status" value="1"/>
</dbReference>
<dbReference type="PANTHER" id="PTHR46401">
    <property type="entry name" value="GLYCOSYLTRANSFERASE WBBK-RELATED"/>
    <property type="match status" value="1"/>
</dbReference>
<dbReference type="AlphaFoldDB" id="A0A1X7GQ22"/>
<reference evidence="4" key="1">
    <citation type="submission" date="2017-04" db="EMBL/GenBank/DDBJ databases">
        <authorList>
            <person name="Varghese N."/>
            <person name="Submissions S."/>
        </authorList>
    </citation>
    <scope>NUCLEOTIDE SEQUENCE [LARGE SCALE GENOMIC DNA]</scope>
    <source>
        <strain evidence="4">B4P</strain>
    </source>
</reference>
<proteinExistence type="predicted"/>
<organism evidence="3 4">
    <name type="scientific">Xaviernesmea oryzae</name>
    <dbReference type="NCBI Taxonomy" id="464029"/>
    <lineage>
        <taxon>Bacteria</taxon>
        <taxon>Pseudomonadati</taxon>
        <taxon>Pseudomonadota</taxon>
        <taxon>Alphaproteobacteria</taxon>
        <taxon>Hyphomicrobiales</taxon>
        <taxon>Rhizobiaceae</taxon>
        <taxon>Rhizobium/Agrobacterium group</taxon>
        <taxon>Xaviernesmea</taxon>
    </lineage>
</organism>
<dbReference type="Pfam" id="PF00534">
    <property type="entry name" value="Glycos_transf_1"/>
    <property type="match status" value="1"/>
</dbReference>
<dbReference type="RefSeq" id="WP_085424830.1">
    <property type="nucleotide sequence ID" value="NZ_FXAF01000011.1"/>
</dbReference>
<feature type="domain" description="Glycosyl transferase family 1" evidence="1">
    <location>
        <begin position="237"/>
        <end position="338"/>
    </location>
</feature>
<sequence>MIRQAQTRSPRVLMTVDAVGGVWRYAMDLAGGLKHHGVRICFAGFGPRPSREQIIEAEALGELVWFDAPLDWMVDGEAALKEVPRLLSSLARQKNVDLLHLNLPSQAAGLDVPMPVVVVSHSCVVTWFAGVRGSAVPEGWRWQQRVNREGFERADVVLAPSHSHAAMMEAAYGPISNLKVIYNASRLENVAGPKQEFVFAAARWWDDGKNGAMLDAAAASVRWPVVMAGANRGPNGQYLALRNVDYRGELSHRRAMVLMRQAAVVASPSVYEPFGLAPLEAARAGAALALSDIPTYRELWEGAALFADPHDPGAFADALNLLADDDGQRAVLAVKAYERSKMFGVEVQAAAVNHIYSGLLHQGHTLTAAE</sequence>
<keyword evidence="3" id="KW-0808">Transferase</keyword>
<dbReference type="Proteomes" id="UP000192903">
    <property type="component" value="Unassembled WGS sequence"/>
</dbReference>
<dbReference type="Pfam" id="PF13439">
    <property type="entry name" value="Glyco_transf_4"/>
    <property type="match status" value="1"/>
</dbReference>
<dbReference type="InterPro" id="IPR028098">
    <property type="entry name" value="Glyco_trans_4-like_N"/>
</dbReference>
<dbReference type="EMBL" id="FXAF01000011">
    <property type="protein sequence ID" value="SMF72982.1"/>
    <property type="molecule type" value="Genomic_DNA"/>
</dbReference>
<evidence type="ECO:0000259" key="1">
    <source>
        <dbReference type="Pfam" id="PF00534"/>
    </source>
</evidence>
<dbReference type="GO" id="GO:0016757">
    <property type="term" value="F:glycosyltransferase activity"/>
    <property type="evidence" value="ECO:0007669"/>
    <property type="project" value="InterPro"/>
</dbReference>
<feature type="domain" description="Glycosyltransferase subfamily 4-like N-terminal" evidence="2">
    <location>
        <begin position="19"/>
        <end position="184"/>
    </location>
</feature>
<evidence type="ECO:0000313" key="3">
    <source>
        <dbReference type="EMBL" id="SMF72982.1"/>
    </source>
</evidence>
<protein>
    <submittedName>
        <fullName evidence="3">Glycosyltransferase involved in cell wall bisynthesis</fullName>
    </submittedName>
</protein>
<dbReference type="PANTHER" id="PTHR46401:SF8">
    <property type="entry name" value="BLL6006 PROTEIN"/>
    <property type="match status" value="1"/>
</dbReference>
<dbReference type="SUPFAM" id="SSF53756">
    <property type="entry name" value="UDP-Glycosyltransferase/glycogen phosphorylase"/>
    <property type="match status" value="1"/>
</dbReference>